<dbReference type="AlphaFoldDB" id="A0A0L7LGN5"/>
<comment type="caution">
    <text evidence="3">The sequence shown here is derived from an EMBL/GenBank/DDBJ whole genome shotgun (WGS) entry which is preliminary data.</text>
</comment>
<sequence>FNQTKARIILSLNFKSTDDSLPFFGLPLKQLVQIQKTTKNDKREKFCENRLYYISSKINVKKGVTGDRILRDLWVLKYKHETIAARLEQVQAMGVDTLYPWMIKKFLDFLIDEGFNVEDIVEKPRVLASSQKTIKYRLDKLRNLGLHDINLNTLCRSRKGFQKYYASLETIMKDCNNSSGRG</sequence>
<dbReference type="STRING" id="104452.A0A0L7LGN5"/>
<protein>
    <submittedName>
        <fullName evidence="3">Mitochondrial transcription termination factor</fullName>
    </submittedName>
</protein>
<dbReference type="EMBL" id="JTDY01001163">
    <property type="protein sequence ID" value="KOB74688.1"/>
    <property type="molecule type" value="Genomic_DNA"/>
</dbReference>
<feature type="non-terminal residue" evidence="3">
    <location>
        <position position="182"/>
    </location>
</feature>
<organism evidence="3 4">
    <name type="scientific">Operophtera brumata</name>
    <name type="common">Winter moth</name>
    <name type="synonym">Phalaena brumata</name>
    <dbReference type="NCBI Taxonomy" id="104452"/>
    <lineage>
        <taxon>Eukaryota</taxon>
        <taxon>Metazoa</taxon>
        <taxon>Ecdysozoa</taxon>
        <taxon>Arthropoda</taxon>
        <taxon>Hexapoda</taxon>
        <taxon>Insecta</taxon>
        <taxon>Pterygota</taxon>
        <taxon>Neoptera</taxon>
        <taxon>Endopterygota</taxon>
        <taxon>Lepidoptera</taxon>
        <taxon>Glossata</taxon>
        <taxon>Ditrysia</taxon>
        <taxon>Geometroidea</taxon>
        <taxon>Geometridae</taxon>
        <taxon>Larentiinae</taxon>
        <taxon>Operophtera</taxon>
    </lineage>
</organism>
<accession>A0A0L7LGN5</accession>
<evidence type="ECO:0000256" key="2">
    <source>
        <dbReference type="ARBA" id="ARBA00022946"/>
    </source>
</evidence>
<feature type="non-terminal residue" evidence="3">
    <location>
        <position position="1"/>
    </location>
</feature>
<dbReference type="PANTHER" id="PTHR15437">
    <property type="entry name" value="TRANSCRIPTION TERMINATION FACTOR, MITOCHONDRIAL"/>
    <property type="match status" value="1"/>
</dbReference>
<dbReference type="InterPro" id="IPR038538">
    <property type="entry name" value="MTERF_sf"/>
</dbReference>
<dbReference type="Gene3D" id="1.25.70.10">
    <property type="entry name" value="Transcription termination factor 3, mitochondrial"/>
    <property type="match status" value="1"/>
</dbReference>
<gene>
    <name evidence="3" type="ORF">OBRU01_08040</name>
</gene>
<proteinExistence type="inferred from homology"/>
<dbReference type="GO" id="GO:0005759">
    <property type="term" value="C:mitochondrial matrix"/>
    <property type="evidence" value="ECO:0007669"/>
    <property type="project" value="TreeGrafter"/>
</dbReference>
<evidence type="ECO:0000256" key="1">
    <source>
        <dbReference type="ARBA" id="ARBA00007692"/>
    </source>
</evidence>
<evidence type="ECO:0000313" key="4">
    <source>
        <dbReference type="Proteomes" id="UP000037510"/>
    </source>
</evidence>
<keyword evidence="2" id="KW-0809">Transit peptide</keyword>
<comment type="similarity">
    <text evidence="1">Belongs to the mTERF family.</text>
</comment>
<evidence type="ECO:0000313" key="3">
    <source>
        <dbReference type="EMBL" id="KOB74688.1"/>
    </source>
</evidence>
<dbReference type="GO" id="GO:0003676">
    <property type="term" value="F:nucleic acid binding"/>
    <property type="evidence" value="ECO:0007669"/>
    <property type="project" value="InterPro"/>
</dbReference>
<keyword evidence="4" id="KW-1185">Reference proteome</keyword>
<dbReference type="InterPro" id="IPR003690">
    <property type="entry name" value="MTERF"/>
</dbReference>
<dbReference type="PANTHER" id="PTHR15437:SF6">
    <property type="entry name" value="TRANSCRIPTION TERMINATION FACTOR, MITOCHONDRIAL"/>
    <property type="match status" value="1"/>
</dbReference>
<dbReference type="GO" id="GO:0006393">
    <property type="term" value="P:termination of mitochondrial transcription"/>
    <property type="evidence" value="ECO:0007669"/>
    <property type="project" value="TreeGrafter"/>
</dbReference>
<dbReference type="Proteomes" id="UP000037510">
    <property type="component" value="Unassembled WGS sequence"/>
</dbReference>
<name>A0A0L7LGN5_OPEBR</name>
<reference evidence="3 4" key="1">
    <citation type="journal article" date="2015" name="Genome Biol. Evol.">
        <title>The genome of winter moth (Operophtera brumata) provides a genomic perspective on sexual dimorphism and phenology.</title>
        <authorList>
            <person name="Derks M.F."/>
            <person name="Smit S."/>
            <person name="Salis L."/>
            <person name="Schijlen E."/>
            <person name="Bossers A."/>
            <person name="Mateman C."/>
            <person name="Pijl A.S."/>
            <person name="de Ridder D."/>
            <person name="Groenen M.A."/>
            <person name="Visser M.E."/>
            <person name="Megens H.J."/>
        </authorList>
    </citation>
    <scope>NUCLEOTIDE SEQUENCE [LARGE SCALE GENOMIC DNA]</scope>
    <source>
        <strain evidence="3">WM2013NL</strain>
        <tissue evidence="3">Head and thorax</tissue>
    </source>
</reference>